<accession>A0A1I1NBY1</accession>
<organism evidence="1 2">
    <name type="scientific">Pseudooceanicola nitratireducens</name>
    <dbReference type="NCBI Taxonomy" id="517719"/>
    <lineage>
        <taxon>Bacteria</taxon>
        <taxon>Pseudomonadati</taxon>
        <taxon>Pseudomonadota</taxon>
        <taxon>Alphaproteobacteria</taxon>
        <taxon>Rhodobacterales</taxon>
        <taxon>Paracoccaceae</taxon>
        <taxon>Pseudooceanicola</taxon>
    </lineage>
</organism>
<name>A0A1I1NBY1_9RHOB</name>
<sequence length="256" mass="29569">MHFTVTYQRGHEDPKSGPVRVGWCLTEVEAPVIYDPPRRVNSRDARKDHAKSAARCPAVLNLEARYFEIPCPFDLNLGFARDDKGRPTLRNLSGGSSAIRGSTLGKRVSITNENEWRHPDRPMIQLRLPYIFLSDEPVYLTQLDAYLHYRRQPLPGTIFGGRFPIDVWPRPLMWAFEWHDPEQPIIIRRGEPLFYCQFECDHPERNVQLVEAEMTPELKGYLDHISGAVNYVNQTFSLFEAAERVRPTTLVSPRKP</sequence>
<dbReference type="Proteomes" id="UP000231644">
    <property type="component" value="Unassembled WGS sequence"/>
</dbReference>
<proteinExistence type="predicted"/>
<evidence type="ECO:0000313" key="1">
    <source>
        <dbReference type="EMBL" id="SFC91260.1"/>
    </source>
</evidence>
<protein>
    <submittedName>
        <fullName evidence="1">Uncharacterized protein</fullName>
    </submittedName>
</protein>
<dbReference type="STRING" id="517719.SAMN05421762_2718"/>
<evidence type="ECO:0000313" key="2">
    <source>
        <dbReference type="Proteomes" id="UP000231644"/>
    </source>
</evidence>
<dbReference type="EMBL" id="FOLX01000001">
    <property type="protein sequence ID" value="SFC91260.1"/>
    <property type="molecule type" value="Genomic_DNA"/>
</dbReference>
<keyword evidence="2" id="KW-1185">Reference proteome</keyword>
<reference evidence="1 2" key="1">
    <citation type="submission" date="2016-10" db="EMBL/GenBank/DDBJ databases">
        <authorList>
            <person name="de Groot N.N."/>
        </authorList>
    </citation>
    <scope>NUCLEOTIDE SEQUENCE [LARGE SCALE GENOMIC DNA]</scope>
    <source>
        <strain evidence="1 2">DSM 29619</strain>
    </source>
</reference>
<gene>
    <name evidence="1" type="ORF">SAMN05421762_2718</name>
</gene>
<dbReference type="AlphaFoldDB" id="A0A1I1NBY1"/>
<dbReference type="RefSeq" id="WP_093447074.1">
    <property type="nucleotide sequence ID" value="NZ_FNZG01000001.1"/>
</dbReference>
<dbReference type="OrthoDB" id="7401736at2"/>